<evidence type="ECO:0000259" key="1">
    <source>
        <dbReference type="Pfam" id="PF12770"/>
    </source>
</evidence>
<proteinExistence type="predicted"/>
<dbReference type="InterPro" id="IPR024983">
    <property type="entry name" value="CHAT_dom"/>
</dbReference>
<dbReference type="Gene3D" id="3.40.50.300">
    <property type="entry name" value="P-loop containing nucleotide triphosphate hydrolases"/>
    <property type="match status" value="1"/>
</dbReference>
<evidence type="ECO:0000313" key="2">
    <source>
        <dbReference type="EMBL" id="UUO13133.1"/>
    </source>
</evidence>
<organism evidence="2 3">
    <name type="scientific">Dolichospermum heterosporum TAC447</name>
    <dbReference type="NCBI Taxonomy" id="747523"/>
    <lineage>
        <taxon>Bacteria</taxon>
        <taxon>Bacillati</taxon>
        <taxon>Cyanobacteriota</taxon>
        <taxon>Cyanophyceae</taxon>
        <taxon>Nostocales</taxon>
        <taxon>Aphanizomenonaceae</taxon>
        <taxon>Dolichospermum</taxon>
        <taxon>Dolichospermum heterosporum</taxon>
    </lineage>
</organism>
<evidence type="ECO:0000313" key="3">
    <source>
        <dbReference type="Proteomes" id="UP001057561"/>
    </source>
</evidence>
<dbReference type="Proteomes" id="UP001057561">
    <property type="component" value="Chromosome"/>
</dbReference>
<gene>
    <name evidence="2" type="ORF">NG743_13530</name>
</gene>
<protein>
    <submittedName>
        <fullName evidence="2">AAA-like domain-containing protein</fullName>
    </submittedName>
</protein>
<name>A0ABY5LMG2_9CYAN</name>
<feature type="domain" description="CHAT" evidence="1">
    <location>
        <begin position="18"/>
        <end position="162"/>
    </location>
</feature>
<dbReference type="InterPro" id="IPR027417">
    <property type="entry name" value="P-loop_NTPase"/>
</dbReference>
<dbReference type="PANTHER" id="PTHR34301:SF8">
    <property type="entry name" value="ATPASE DOMAIN-CONTAINING PROTEIN"/>
    <property type="match status" value="1"/>
</dbReference>
<reference evidence="2" key="1">
    <citation type="submission" date="2022-06" db="EMBL/GenBank/DDBJ databases">
        <title>Nostosin G and Spiroidesin B from the Cyanobacterium Dolichospermum sp. NIES-1697.</title>
        <authorList>
            <person name="Phan C.-S."/>
            <person name="Mehjabin J.J."/>
            <person name="Anas A.R.J."/>
            <person name="Hayasaka M."/>
            <person name="Onoki R."/>
            <person name="Wang J."/>
            <person name="Umezawa T."/>
            <person name="Washio K."/>
            <person name="Morikawa M."/>
            <person name="Okino T."/>
        </authorList>
    </citation>
    <scope>NUCLEOTIDE SEQUENCE</scope>
    <source>
        <strain evidence="2">NIES-1697</strain>
    </source>
</reference>
<sequence>MKRILILTANPTNTKPLRVSEEVREIKSAWERSLNREQFTIIVEEAVRPQELRRTLLGHKPDIVHFSGHGGGEQGLALMTDNGEAFLVKVAPLAKLFKALQEIFFIDCVFLNACYSDVQAEGIYPYVNYVVGMNQKIGDQAAKQFAIGFYDTLFAGQSIKSAFDLGCNAIEMEHILEHLTPILRTKDATTKKAIIQGVPESKSKPIQPRDINIPFENLDGQVPLNSPFYVERPPIEATCYTAIVKPGALIRIKAPRQMGKTSLMSRILDQGEKQGYQTGFINLWSRELFKNLDSFLESFCANVSLELGIEEKIDQYWKPQRYSSQTNCTNYFQSYLLKELKQPVILGLDEVDRIFQYSEIADEFFTMLRSWHEKGKNNETWQKLRLVLSHSQEVYISLDVNKSPFNVGLPIDLNKFSLAQVQDLVKRHGLQWSDTEINQLMGMIDGHPYLVRTALYHIATNDLTLKQFLEIAPTEEGLYEDHLYRHLLILEENQELKSAMLKLVNSDDAVTLEPIYAFKLKSMGLAESKGNKVIPLCNLYRLYFSDRLQRLIDVI</sequence>
<dbReference type="Pfam" id="PF12770">
    <property type="entry name" value="CHAT"/>
    <property type="match status" value="1"/>
</dbReference>
<keyword evidence="3" id="KW-1185">Reference proteome</keyword>
<dbReference type="RefSeq" id="WP_027403291.1">
    <property type="nucleotide sequence ID" value="NZ_CP099464.1"/>
</dbReference>
<dbReference type="Pfam" id="PF14516">
    <property type="entry name" value="AAA_35"/>
    <property type="match status" value="1"/>
</dbReference>
<dbReference type="SUPFAM" id="SSF52540">
    <property type="entry name" value="P-loop containing nucleoside triphosphate hydrolases"/>
    <property type="match status" value="1"/>
</dbReference>
<accession>A0ABY5LMG2</accession>
<dbReference type="PANTHER" id="PTHR34301">
    <property type="entry name" value="DNA-BINDING PROTEIN-RELATED"/>
    <property type="match status" value="1"/>
</dbReference>
<dbReference type="EMBL" id="CP099464">
    <property type="protein sequence ID" value="UUO13133.1"/>
    <property type="molecule type" value="Genomic_DNA"/>
</dbReference>